<dbReference type="InterPro" id="IPR036397">
    <property type="entry name" value="RNaseH_sf"/>
</dbReference>
<dbReference type="GO" id="GO:0003676">
    <property type="term" value="F:nucleic acid binding"/>
    <property type="evidence" value="ECO:0007669"/>
    <property type="project" value="InterPro"/>
</dbReference>
<reference evidence="1 2" key="1">
    <citation type="submission" date="2018-07" db="EMBL/GenBank/DDBJ databases">
        <title>Marsedoiliclastica nanhaica gen. nov. sp. nov., a novel marine hydrocarbonoclastic bacterium isolated from an in-situ enriched hydrocarbon-degrading consortium in deep-sea sediment.</title>
        <authorList>
            <person name="Dong C."/>
            <person name="Ma T."/>
            <person name="Liu R."/>
            <person name="Shao Z."/>
        </authorList>
    </citation>
    <scope>NUCLEOTIDE SEQUENCE [LARGE SCALE GENOMIC DNA]</scope>
    <source>
        <strain evidence="2">soil36-7</strain>
    </source>
</reference>
<organism evidence="1 2">
    <name type="scientific">Hydrocarboniclastica marina</name>
    <dbReference type="NCBI Taxonomy" id="2259620"/>
    <lineage>
        <taxon>Bacteria</taxon>
        <taxon>Pseudomonadati</taxon>
        <taxon>Pseudomonadota</taxon>
        <taxon>Gammaproteobacteria</taxon>
        <taxon>Alteromonadales</taxon>
        <taxon>Alteromonadaceae</taxon>
        <taxon>Hydrocarboniclastica</taxon>
    </lineage>
</organism>
<dbReference type="KEGG" id="hmi:soil367_00445"/>
<evidence type="ECO:0000313" key="1">
    <source>
        <dbReference type="EMBL" id="QCF24545.1"/>
    </source>
</evidence>
<protein>
    <recommendedName>
        <fullName evidence="3">Exonuclease domain-containing protein</fullName>
    </recommendedName>
</protein>
<dbReference type="Proteomes" id="UP000298049">
    <property type="component" value="Chromosome"/>
</dbReference>
<dbReference type="RefSeq" id="WP_136545857.1">
    <property type="nucleotide sequence ID" value="NZ_CP031093.1"/>
</dbReference>
<evidence type="ECO:0008006" key="3">
    <source>
        <dbReference type="Google" id="ProtNLM"/>
    </source>
</evidence>
<dbReference type="SUPFAM" id="SSF53098">
    <property type="entry name" value="Ribonuclease H-like"/>
    <property type="match status" value="1"/>
</dbReference>
<proteinExistence type="predicted"/>
<evidence type="ECO:0000313" key="2">
    <source>
        <dbReference type="Proteomes" id="UP000298049"/>
    </source>
</evidence>
<dbReference type="Gene3D" id="3.30.420.10">
    <property type="entry name" value="Ribonuclease H-like superfamily/Ribonuclease H"/>
    <property type="match status" value="1"/>
</dbReference>
<sequence>MRADPIPTFIDFEASSLDLVASYPIEVGICTGSGQVDSWLIRPFVLWKDWSESAQRIHGICPSTLAEEGLEISQVIERLDTLLPPVVYCDAWTFDSFWLHRLYKPTGKRPAFQLESVSTLLSPEQCASWAEVRLMVIEELGVETHRAANDARILHETWKRVSGMCSRTTTALGSPLSGY</sequence>
<dbReference type="InterPro" id="IPR012337">
    <property type="entry name" value="RNaseH-like_sf"/>
</dbReference>
<keyword evidence="2" id="KW-1185">Reference proteome</keyword>
<dbReference type="AlphaFoldDB" id="A0A4P7XD79"/>
<dbReference type="EMBL" id="CP031093">
    <property type="protein sequence ID" value="QCF24545.1"/>
    <property type="molecule type" value="Genomic_DNA"/>
</dbReference>
<name>A0A4P7XD79_9ALTE</name>
<accession>A0A4P7XD79</accession>
<dbReference type="OrthoDB" id="5705783at2"/>
<gene>
    <name evidence="1" type="ORF">soil367_00445</name>
</gene>